<evidence type="ECO:0000313" key="10">
    <source>
        <dbReference type="EMBL" id="NEY89637.1"/>
    </source>
</evidence>
<feature type="domain" description="Amidohydrolase-related" evidence="9">
    <location>
        <begin position="50"/>
        <end position="370"/>
    </location>
</feature>
<evidence type="ECO:0000256" key="4">
    <source>
        <dbReference type="ARBA" id="ARBA00023277"/>
    </source>
</evidence>
<keyword evidence="4 5" id="KW-0119">Carbohydrate metabolism</keyword>
<protein>
    <submittedName>
        <fullName evidence="10">N-acetylglucosamine-6-phosphate deacetylase</fullName>
        <ecNumber evidence="10">3.5.1.25</ecNumber>
    </submittedName>
</protein>
<dbReference type="EC" id="3.5.1.25" evidence="10"/>
<comment type="similarity">
    <text evidence="1 5">Belongs to the metallo-dependent hydrolases superfamily. NagA family.</text>
</comment>
<evidence type="ECO:0000256" key="6">
    <source>
        <dbReference type="PIRSR" id="PIRSR038994-1"/>
    </source>
</evidence>
<dbReference type="PANTHER" id="PTHR11113">
    <property type="entry name" value="N-ACETYLGLUCOSAMINE-6-PHOSPHATE DEACETYLASE"/>
    <property type="match status" value="1"/>
</dbReference>
<comment type="caution">
    <text evidence="10">The sequence shown here is derived from an EMBL/GenBank/DDBJ whole genome shotgun (WGS) entry which is preliminary data.</text>
</comment>
<dbReference type="Proteomes" id="UP000477782">
    <property type="component" value="Unassembled WGS sequence"/>
</dbReference>
<feature type="binding site" evidence="7">
    <location>
        <position position="223"/>
    </location>
    <ligand>
        <name>substrate</name>
    </ligand>
</feature>
<dbReference type="GO" id="GO:0046872">
    <property type="term" value="F:metal ion binding"/>
    <property type="evidence" value="ECO:0007669"/>
    <property type="project" value="UniProtKB-KW"/>
</dbReference>
<dbReference type="Gene3D" id="3.20.20.140">
    <property type="entry name" value="Metal-dependent hydrolases"/>
    <property type="match status" value="1"/>
</dbReference>
<feature type="binding site" evidence="7">
    <location>
        <begin position="215"/>
        <end position="216"/>
    </location>
    <ligand>
        <name>substrate</name>
    </ligand>
</feature>
<dbReference type="PIRSF" id="PIRSF038994">
    <property type="entry name" value="NagA"/>
    <property type="match status" value="1"/>
</dbReference>
<dbReference type="InterPro" id="IPR011059">
    <property type="entry name" value="Metal-dep_hydrolase_composite"/>
</dbReference>
<evidence type="ECO:0000256" key="1">
    <source>
        <dbReference type="ARBA" id="ARBA00010716"/>
    </source>
</evidence>
<dbReference type="Gene3D" id="2.30.40.10">
    <property type="entry name" value="Urease, subunit C, domain 1"/>
    <property type="match status" value="1"/>
</dbReference>
<feature type="active site" description="Proton donor/acceptor" evidence="6">
    <location>
        <position position="268"/>
    </location>
</feature>
<dbReference type="SUPFAM" id="SSF51556">
    <property type="entry name" value="Metallo-dependent hydrolases"/>
    <property type="match status" value="1"/>
</dbReference>
<comment type="cofactor">
    <cofactor evidence="8">
        <name>a divalent metal cation</name>
        <dbReference type="ChEBI" id="CHEBI:60240"/>
    </cofactor>
    <text evidence="8">Binds 1 divalent metal cation per subunit.</text>
</comment>
<evidence type="ECO:0000256" key="7">
    <source>
        <dbReference type="PIRSR" id="PIRSR038994-2"/>
    </source>
</evidence>
<feature type="binding site" evidence="7">
    <location>
        <position position="246"/>
    </location>
    <ligand>
        <name>substrate</name>
    </ligand>
</feature>
<sequence>MMRAFTGAKVFDGATLHHGKTLVVEGGRIAALASEVPENAAVTRLPGGVLAPGFLDLQVNGGGGEMIGGATDAAALARICAVQGRLGATGILPTLITDTPEVTARVLRAGIAAVGTPGFLGLHLEGPHLDPGRKGAHDAALIRPMTEADLSLYLQAARDLPALLLTLAPASVTPAQVAALAAAGVIVSLGHAEASCAEAQALIAAGARCATHLFNAMSQLTGREPGLVGAVLSSDLSAGLIADGHHVAVESLKIACAARPEGLYLVSDCMAVAGTDLTEFTLGGRRILRRDGRLTLEDGTLAGADLTMAQAVQVMVHRVGIPVQRALAMASTIPARVIGCRDLGTLRPGAPADLVHLTDDLTLAATWRGGVRLA</sequence>
<dbReference type="SUPFAM" id="SSF51338">
    <property type="entry name" value="Composite domain of metallo-dependent hydrolases"/>
    <property type="match status" value="1"/>
</dbReference>
<organism evidence="10 11">
    <name type="scientific">Tabrizicola oligotrophica</name>
    <dbReference type="NCBI Taxonomy" id="2710650"/>
    <lineage>
        <taxon>Bacteria</taxon>
        <taxon>Pseudomonadati</taxon>
        <taxon>Pseudomonadota</taxon>
        <taxon>Alphaproteobacteria</taxon>
        <taxon>Rhodobacterales</taxon>
        <taxon>Paracoccaceae</taxon>
        <taxon>Tabrizicola</taxon>
    </lineage>
</organism>
<dbReference type="InterPro" id="IPR003764">
    <property type="entry name" value="GlcNAc_6-P_deAcase"/>
</dbReference>
<feature type="binding site" evidence="8">
    <location>
        <position position="212"/>
    </location>
    <ligand>
        <name>Zn(2+)</name>
        <dbReference type="ChEBI" id="CHEBI:29105"/>
    </ligand>
</feature>
<dbReference type="GO" id="GO:0006046">
    <property type="term" value="P:N-acetylglucosamine catabolic process"/>
    <property type="evidence" value="ECO:0007669"/>
    <property type="project" value="TreeGrafter"/>
</dbReference>
<name>A0A6M0QQC2_9RHOB</name>
<evidence type="ECO:0000256" key="3">
    <source>
        <dbReference type="ARBA" id="ARBA00022801"/>
    </source>
</evidence>
<feature type="binding site" evidence="7">
    <location>
        <position position="136"/>
    </location>
    <ligand>
        <name>substrate</name>
    </ligand>
</feature>
<gene>
    <name evidence="10" type="primary">nagA</name>
    <name evidence="10" type="ORF">G4Z14_04940</name>
</gene>
<keyword evidence="3 5" id="KW-0378">Hydrolase</keyword>
<feature type="binding site" evidence="8">
    <location>
        <position position="191"/>
    </location>
    <ligand>
        <name>Zn(2+)</name>
        <dbReference type="ChEBI" id="CHEBI:29105"/>
    </ligand>
</feature>
<proteinExistence type="inferred from homology"/>
<dbReference type="PANTHER" id="PTHR11113:SF14">
    <property type="entry name" value="N-ACETYLGLUCOSAMINE-6-PHOSPHATE DEACETYLASE"/>
    <property type="match status" value="1"/>
</dbReference>
<reference evidence="10 11" key="1">
    <citation type="submission" date="2020-02" db="EMBL/GenBank/DDBJ databases">
        <authorList>
            <person name="Chen W.-M."/>
        </authorList>
    </citation>
    <scope>NUCLEOTIDE SEQUENCE [LARGE SCALE GENOMIC DNA]</scope>
    <source>
        <strain evidence="10 11">KMS-5</strain>
    </source>
</reference>
<keyword evidence="11" id="KW-1185">Reference proteome</keyword>
<dbReference type="InterPro" id="IPR006680">
    <property type="entry name" value="Amidohydro-rel"/>
</dbReference>
<evidence type="ECO:0000256" key="5">
    <source>
        <dbReference type="PIRNR" id="PIRNR038994"/>
    </source>
</evidence>
<evidence type="ECO:0000256" key="8">
    <source>
        <dbReference type="PIRSR" id="PIRSR038994-3"/>
    </source>
</evidence>
<keyword evidence="2 8" id="KW-0479">Metal-binding</keyword>
<dbReference type="AlphaFoldDB" id="A0A6M0QQC2"/>
<dbReference type="RefSeq" id="WP_164623679.1">
    <property type="nucleotide sequence ID" value="NZ_JAAIVJ010000002.1"/>
</dbReference>
<dbReference type="GO" id="GO:0008448">
    <property type="term" value="F:N-acetylglucosamine-6-phosphate deacetylase activity"/>
    <property type="evidence" value="ECO:0007669"/>
    <property type="project" value="UniProtKB-EC"/>
</dbReference>
<evidence type="ECO:0000259" key="9">
    <source>
        <dbReference type="Pfam" id="PF01979"/>
    </source>
</evidence>
<feature type="binding site" evidence="8">
    <location>
        <position position="125"/>
    </location>
    <ligand>
        <name>Zn(2+)</name>
        <dbReference type="ChEBI" id="CHEBI:29105"/>
    </ligand>
</feature>
<evidence type="ECO:0000256" key="2">
    <source>
        <dbReference type="ARBA" id="ARBA00022723"/>
    </source>
</evidence>
<dbReference type="InterPro" id="IPR032466">
    <property type="entry name" value="Metal_Hydrolase"/>
</dbReference>
<feature type="binding site" evidence="7">
    <location>
        <begin position="301"/>
        <end position="303"/>
    </location>
    <ligand>
        <name>substrate</name>
    </ligand>
</feature>
<dbReference type="NCBIfam" id="TIGR00221">
    <property type="entry name" value="nagA"/>
    <property type="match status" value="1"/>
</dbReference>
<dbReference type="Pfam" id="PF01979">
    <property type="entry name" value="Amidohydro_1"/>
    <property type="match status" value="1"/>
</dbReference>
<accession>A0A6M0QQC2</accession>
<evidence type="ECO:0000313" key="11">
    <source>
        <dbReference type="Proteomes" id="UP000477782"/>
    </source>
</evidence>
<dbReference type="EMBL" id="JAAIVJ010000002">
    <property type="protein sequence ID" value="NEY89637.1"/>
    <property type="molecule type" value="Genomic_DNA"/>
</dbReference>